<dbReference type="Proteomes" id="UP000599391">
    <property type="component" value="Unassembled WGS sequence"/>
</dbReference>
<sequence>MLKNEYLKQWTNIVSQKMAHLTLPQVLRLATWSFGMVMTKSSSLSKLKILKAKSPKPLKMLTVSWAVEVVAPEKWLFRTST</sequence>
<name>A0A8J7HGZ6_9CYAN</name>
<reference evidence="1 2" key="1">
    <citation type="journal article" date="2021" name="Int. J. Syst. Evol. Microbiol.">
        <title>Amazonocrinis nigriterrae gen. nov., sp. nov., Atlanticothrix silvestris gen. nov., sp. nov. and Dendronalium phyllosphericum gen. nov., sp. nov., nostocacean cyanobacteria from Brazilian environments.</title>
        <authorList>
            <person name="Alvarenga D.O."/>
            <person name="Andreote A.P.D."/>
            <person name="Branco L.H.Z."/>
            <person name="Delbaje E."/>
            <person name="Cruz R.B."/>
            <person name="Varani A.M."/>
            <person name="Fiore M.F."/>
        </authorList>
    </citation>
    <scope>NUCLEOTIDE SEQUENCE [LARGE SCALE GENOMIC DNA]</scope>
    <source>
        <strain evidence="1 2">CENA357</strain>
    </source>
</reference>
<dbReference type="AlphaFoldDB" id="A0A8J7HGZ6"/>
<proteinExistence type="predicted"/>
<protein>
    <submittedName>
        <fullName evidence="1">Uncharacterized protein</fullName>
    </submittedName>
</protein>
<gene>
    <name evidence="1" type="ORF">I8751_21345</name>
</gene>
<comment type="caution">
    <text evidence="1">The sequence shown here is derived from an EMBL/GenBank/DDBJ whole genome shotgun (WGS) entry which is preliminary data.</text>
</comment>
<accession>A0A8J7HGZ6</accession>
<organism evidence="1 2">
    <name type="scientific">Atlanticothrix silvestris CENA357</name>
    <dbReference type="NCBI Taxonomy" id="1725252"/>
    <lineage>
        <taxon>Bacteria</taxon>
        <taxon>Bacillati</taxon>
        <taxon>Cyanobacteriota</taxon>
        <taxon>Cyanophyceae</taxon>
        <taxon>Nostocales</taxon>
        <taxon>Nodulariaceae</taxon>
        <taxon>Atlanticothrix</taxon>
        <taxon>Atlanticothrix silvestris</taxon>
    </lineage>
</organism>
<keyword evidence="2" id="KW-1185">Reference proteome</keyword>
<dbReference type="EMBL" id="JAECZB010000083">
    <property type="protein sequence ID" value="MBH8554851.1"/>
    <property type="molecule type" value="Genomic_DNA"/>
</dbReference>
<evidence type="ECO:0000313" key="1">
    <source>
        <dbReference type="EMBL" id="MBH8554851.1"/>
    </source>
</evidence>
<dbReference type="RefSeq" id="WP_214441086.1">
    <property type="nucleotide sequence ID" value="NZ_JAECZB010000083.1"/>
</dbReference>
<evidence type="ECO:0000313" key="2">
    <source>
        <dbReference type="Proteomes" id="UP000599391"/>
    </source>
</evidence>